<sequence length="75" mass="8194">VAGLEVGGKERSSKVSYPIKCEALVTIAFVIVVKRTTQRRNPFTAGVIMTFDVYVRSTPNYSAQQVPYPTDGSTP</sequence>
<proteinExistence type="predicted"/>
<dbReference type="Proteomes" id="UP000243217">
    <property type="component" value="Unassembled WGS sequence"/>
</dbReference>
<evidence type="ECO:0000256" key="1">
    <source>
        <dbReference type="SAM" id="Phobius"/>
    </source>
</evidence>
<accession>A0A1V9ZX72</accession>
<reference evidence="2 3" key="1">
    <citation type="journal article" date="2014" name="Genome Biol. Evol.">
        <title>The secreted proteins of Achlya hypogyna and Thraustotheca clavata identify the ancestral oomycete secretome and reveal gene acquisitions by horizontal gene transfer.</title>
        <authorList>
            <person name="Misner I."/>
            <person name="Blouin N."/>
            <person name="Leonard G."/>
            <person name="Richards T.A."/>
            <person name="Lane C.E."/>
        </authorList>
    </citation>
    <scope>NUCLEOTIDE SEQUENCE [LARGE SCALE GENOMIC DNA]</scope>
    <source>
        <strain evidence="2 3">ATCC 34112</strain>
    </source>
</reference>
<evidence type="ECO:0000313" key="3">
    <source>
        <dbReference type="Proteomes" id="UP000243217"/>
    </source>
</evidence>
<keyword evidence="1" id="KW-1133">Transmembrane helix</keyword>
<comment type="caution">
    <text evidence="2">The sequence shown here is derived from an EMBL/GenBank/DDBJ whole genome shotgun (WGS) entry which is preliminary data.</text>
</comment>
<feature type="transmembrane region" description="Helical" evidence="1">
    <location>
        <begin position="15"/>
        <end position="33"/>
    </location>
</feature>
<name>A0A1V9ZX72_9STRA</name>
<keyword evidence="1" id="KW-0472">Membrane</keyword>
<keyword evidence="1" id="KW-0812">Transmembrane</keyword>
<gene>
    <name evidence="2" type="ORF">THRCLA_21375</name>
</gene>
<keyword evidence="3" id="KW-1185">Reference proteome</keyword>
<organism evidence="2 3">
    <name type="scientific">Thraustotheca clavata</name>
    <dbReference type="NCBI Taxonomy" id="74557"/>
    <lineage>
        <taxon>Eukaryota</taxon>
        <taxon>Sar</taxon>
        <taxon>Stramenopiles</taxon>
        <taxon>Oomycota</taxon>
        <taxon>Saprolegniomycetes</taxon>
        <taxon>Saprolegniales</taxon>
        <taxon>Achlyaceae</taxon>
        <taxon>Thraustotheca</taxon>
    </lineage>
</organism>
<protein>
    <submittedName>
        <fullName evidence="2">Uncharacterized protein</fullName>
    </submittedName>
</protein>
<feature type="non-terminal residue" evidence="2">
    <location>
        <position position="75"/>
    </location>
</feature>
<feature type="non-terminal residue" evidence="2">
    <location>
        <position position="1"/>
    </location>
</feature>
<evidence type="ECO:0000313" key="2">
    <source>
        <dbReference type="EMBL" id="OQS02597.1"/>
    </source>
</evidence>
<dbReference type="AlphaFoldDB" id="A0A1V9ZX72"/>
<dbReference type="EMBL" id="JNBS01001106">
    <property type="protein sequence ID" value="OQS02597.1"/>
    <property type="molecule type" value="Genomic_DNA"/>
</dbReference>